<comment type="cofactor">
    <cofactor evidence="1">
        <name>Mg(2+)</name>
        <dbReference type="ChEBI" id="CHEBI:18420"/>
    </cofactor>
    <text evidence="1">Binds 2 magnesium ions per subunit.</text>
</comment>
<dbReference type="RefSeq" id="WP_267775382.1">
    <property type="nucleotide sequence ID" value="NZ_JAPNKE010000002.1"/>
</dbReference>
<feature type="binding site" evidence="1">
    <location>
        <position position="268"/>
    </location>
    <ligand>
        <name>Mg(2+)</name>
        <dbReference type="ChEBI" id="CHEBI:18420"/>
        <label>1</label>
    </ligand>
</feature>
<keyword evidence="1" id="KW-0479">Metal-binding</keyword>
<dbReference type="InterPro" id="IPR050792">
    <property type="entry name" value="ADP-ribosylglycohydrolase"/>
</dbReference>
<keyword evidence="1" id="KW-0460">Magnesium</keyword>
<accession>A0A9X3EX80</accession>
<dbReference type="Proteomes" id="UP001150924">
    <property type="component" value="Unassembled WGS sequence"/>
</dbReference>
<dbReference type="Gene3D" id="1.10.4080.10">
    <property type="entry name" value="ADP-ribosylation/Crystallin J1"/>
    <property type="match status" value="1"/>
</dbReference>
<dbReference type="Pfam" id="PF03747">
    <property type="entry name" value="ADP_ribosyl_GH"/>
    <property type="match status" value="1"/>
</dbReference>
<sequence>MVSLPADHEVRMSRARLSLAGLSVGDALGERFFGRDSVVERAIAERTEPPGPWSWTDDTAMALSIVATLERFGDVDADFLARAFARRYELEPQRGYGGTAHEILADIASGKPWREVSGAVFGGEGSMGNGAAMRVAPIGAYFADDLERVIAAARTSALPTHANADAQAGAIAVAVAAALAWQMREAPDGERLLATVVEHTPEGLTRHGLVQAIELRAQGVPSTVAAKRLGSGYRVLAWDTVPFALLCASRHLDSYEEAFWETVAGLGDRDTTCAMVGGVVAMSVGEVGIPGRWVEAREALL</sequence>
<protein>
    <submittedName>
        <fullName evidence="2">ADP-ribosylglycohydrolase family protein</fullName>
    </submittedName>
</protein>
<evidence type="ECO:0000313" key="2">
    <source>
        <dbReference type="EMBL" id="MCY1012047.1"/>
    </source>
</evidence>
<proteinExistence type="predicted"/>
<feature type="binding site" evidence="1">
    <location>
        <position position="56"/>
    </location>
    <ligand>
        <name>Mg(2+)</name>
        <dbReference type="ChEBI" id="CHEBI:18420"/>
        <label>1</label>
    </ligand>
</feature>
<evidence type="ECO:0000313" key="3">
    <source>
        <dbReference type="Proteomes" id="UP001150924"/>
    </source>
</evidence>
<gene>
    <name evidence="2" type="ORF">OV079_42180</name>
</gene>
<organism evidence="2 3">
    <name type="scientific">Nannocystis pusilla</name>
    <dbReference type="NCBI Taxonomy" id="889268"/>
    <lineage>
        <taxon>Bacteria</taxon>
        <taxon>Pseudomonadati</taxon>
        <taxon>Myxococcota</taxon>
        <taxon>Polyangia</taxon>
        <taxon>Nannocystales</taxon>
        <taxon>Nannocystaceae</taxon>
        <taxon>Nannocystis</taxon>
    </lineage>
</organism>
<feature type="binding site" evidence="1">
    <location>
        <position position="57"/>
    </location>
    <ligand>
        <name>Mg(2+)</name>
        <dbReference type="ChEBI" id="CHEBI:18420"/>
        <label>1</label>
    </ligand>
</feature>
<keyword evidence="3" id="KW-1185">Reference proteome</keyword>
<comment type="caution">
    <text evidence="2">The sequence shown here is derived from an EMBL/GenBank/DDBJ whole genome shotgun (WGS) entry which is preliminary data.</text>
</comment>
<dbReference type="InterPro" id="IPR036705">
    <property type="entry name" value="Ribosyl_crysJ1_sf"/>
</dbReference>
<evidence type="ECO:0000256" key="1">
    <source>
        <dbReference type="PIRSR" id="PIRSR605502-1"/>
    </source>
</evidence>
<dbReference type="AlphaFoldDB" id="A0A9X3EX80"/>
<dbReference type="PANTHER" id="PTHR16222:SF12">
    <property type="entry name" value="ADP-RIBOSYLGLYCOHYDROLASE-RELATED"/>
    <property type="match status" value="1"/>
</dbReference>
<feature type="binding site" evidence="1">
    <location>
        <position position="271"/>
    </location>
    <ligand>
        <name>Mg(2+)</name>
        <dbReference type="ChEBI" id="CHEBI:18420"/>
        <label>1</label>
    </ligand>
</feature>
<name>A0A9X3EX80_9BACT</name>
<dbReference type="GO" id="GO:0046872">
    <property type="term" value="F:metal ion binding"/>
    <property type="evidence" value="ECO:0007669"/>
    <property type="project" value="UniProtKB-KW"/>
</dbReference>
<reference evidence="2" key="1">
    <citation type="submission" date="2022-11" db="EMBL/GenBank/DDBJ databases">
        <title>Minimal conservation of predation-associated metabolite biosynthetic gene clusters underscores biosynthetic potential of Myxococcota including descriptions for ten novel species: Archangium lansinium sp. nov., Myxococcus landrumus sp. nov., Nannocystis bai.</title>
        <authorList>
            <person name="Ahearne A."/>
            <person name="Stevens C."/>
            <person name="Phillips K."/>
        </authorList>
    </citation>
    <scope>NUCLEOTIDE SEQUENCE</scope>
    <source>
        <strain evidence="2">Na p29</strain>
    </source>
</reference>
<dbReference type="PANTHER" id="PTHR16222">
    <property type="entry name" value="ADP-RIBOSYLGLYCOHYDROLASE"/>
    <property type="match status" value="1"/>
</dbReference>
<dbReference type="SUPFAM" id="SSF101478">
    <property type="entry name" value="ADP-ribosylglycohydrolase"/>
    <property type="match status" value="1"/>
</dbReference>
<dbReference type="EMBL" id="JAPNKE010000002">
    <property type="protein sequence ID" value="MCY1012047.1"/>
    <property type="molecule type" value="Genomic_DNA"/>
</dbReference>
<feature type="binding site" evidence="1">
    <location>
        <position position="270"/>
    </location>
    <ligand>
        <name>Mg(2+)</name>
        <dbReference type="ChEBI" id="CHEBI:18420"/>
        <label>1</label>
    </ligand>
</feature>
<dbReference type="InterPro" id="IPR005502">
    <property type="entry name" value="Ribosyl_crysJ1"/>
</dbReference>
<feature type="binding site" evidence="1">
    <location>
        <position position="58"/>
    </location>
    <ligand>
        <name>Mg(2+)</name>
        <dbReference type="ChEBI" id="CHEBI:18420"/>
        <label>1</label>
    </ligand>
</feature>